<dbReference type="Pfam" id="PF00582">
    <property type="entry name" value="Usp"/>
    <property type="match status" value="1"/>
</dbReference>
<dbReference type="EMBL" id="FQUJ01000002">
    <property type="protein sequence ID" value="SHE43451.1"/>
    <property type="molecule type" value="Genomic_DNA"/>
</dbReference>
<dbReference type="InterPro" id="IPR006016">
    <property type="entry name" value="UspA"/>
</dbReference>
<dbReference type="PANTHER" id="PTHR46268">
    <property type="entry name" value="STRESS RESPONSE PROTEIN NHAX"/>
    <property type="match status" value="1"/>
</dbReference>
<sequence length="162" mass="17745">MEQHISSILCCVGLRGDSHGVLEQSTKLALATGARLHVLHVVKPLAEDVMNTLKVNIRNRESLEGFLRQRIDQARERLETKIEEFLERHPDQRQALSAQVEALEVLEGYPASVISEVAAKRGHDFIVIAANKHGLTASYAGKVAKGVLKRSLVPVMVVPGPA</sequence>
<gene>
    <name evidence="3" type="ORF">SAMN02745148_00439</name>
</gene>
<feature type="domain" description="UspA" evidence="2">
    <location>
        <begin position="7"/>
        <end position="159"/>
    </location>
</feature>
<dbReference type="SUPFAM" id="SSF52402">
    <property type="entry name" value="Adenine nucleotide alpha hydrolases-like"/>
    <property type="match status" value="1"/>
</dbReference>
<dbReference type="OrthoDB" id="5877096at2"/>
<name>A0A1M4TG86_9GAMM</name>
<reference evidence="3 4" key="1">
    <citation type="submission" date="2016-11" db="EMBL/GenBank/DDBJ databases">
        <authorList>
            <person name="Jaros S."/>
            <person name="Januszkiewicz K."/>
            <person name="Wedrychowicz H."/>
        </authorList>
    </citation>
    <scope>NUCLEOTIDE SEQUENCE [LARGE SCALE GENOMIC DNA]</scope>
    <source>
        <strain evidence="3 4">DSM 19980</strain>
    </source>
</reference>
<dbReference type="AlphaFoldDB" id="A0A1M4TG86"/>
<evidence type="ECO:0000259" key="2">
    <source>
        <dbReference type="Pfam" id="PF00582"/>
    </source>
</evidence>
<dbReference type="Gene3D" id="3.40.50.620">
    <property type="entry name" value="HUPs"/>
    <property type="match status" value="1"/>
</dbReference>
<proteinExistence type="inferred from homology"/>
<protein>
    <submittedName>
        <fullName evidence="3">Nucleotide-binding universal stress protein, UspA family</fullName>
    </submittedName>
</protein>
<dbReference type="Proteomes" id="UP000184346">
    <property type="component" value="Unassembled WGS sequence"/>
</dbReference>
<dbReference type="RefSeq" id="WP_072819265.1">
    <property type="nucleotide sequence ID" value="NZ_FQUJ01000002.1"/>
</dbReference>
<dbReference type="CDD" id="cd00293">
    <property type="entry name" value="USP-like"/>
    <property type="match status" value="1"/>
</dbReference>
<evidence type="ECO:0000256" key="1">
    <source>
        <dbReference type="ARBA" id="ARBA00008791"/>
    </source>
</evidence>
<keyword evidence="4" id="KW-1185">Reference proteome</keyword>
<evidence type="ECO:0000313" key="3">
    <source>
        <dbReference type="EMBL" id="SHE43451.1"/>
    </source>
</evidence>
<dbReference type="InterPro" id="IPR014729">
    <property type="entry name" value="Rossmann-like_a/b/a_fold"/>
</dbReference>
<accession>A0A1M4TG86</accession>
<dbReference type="STRING" id="1121942.SAMN02745148_00439"/>
<comment type="similarity">
    <text evidence="1">Belongs to the universal stress protein A family.</text>
</comment>
<evidence type="ECO:0000313" key="4">
    <source>
        <dbReference type="Proteomes" id="UP000184346"/>
    </source>
</evidence>
<dbReference type="PANTHER" id="PTHR46268:SF6">
    <property type="entry name" value="UNIVERSAL STRESS PROTEIN UP12"/>
    <property type="match status" value="1"/>
</dbReference>
<organism evidence="3 4">
    <name type="scientific">Modicisalibacter ilicicola DSM 19980</name>
    <dbReference type="NCBI Taxonomy" id="1121942"/>
    <lineage>
        <taxon>Bacteria</taxon>
        <taxon>Pseudomonadati</taxon>
        <taxon>Pseudomonadota</taxon>
        <taxon>Gammaproteobacteria</taxon>
        <taxon>Oceanospirillales</taxon>
        <taxon>Halomonadaceae</taxon>
        <taxon>Modicisalibacter</taxon>
    </lineage>
</organism>